<dbReference type="SUPFAM" id="SSF47699">
    <property type="entry name" value="Bifunctional inhibitor/lipid-transfer protein/seed storage 2S albumin"/>
    <property type="match status" value="1"/>
</dbReference>
<reference evidence="3" key="1">
    <citation type="submission" date="2014-07" db="EMBL/GenBank/DDBJ databases">
        <title>Identification of a novel salt tolerance gene in wild soybean by whole-genome sequencing.</title>
        <authorList>
            <person name="Lam H.-M."/>
            <person name="Qi X."/>
            <person name="Li M.-W."/>
            <person name="Liu X."/>
            <person name="Xie M."/>
            <person name="Ni M."/>
            <person name="Xu X."/>
        </authorList>
    </citation>
    <scope>NUCLEOTIDE SEQUENCE [LARGE SCALE GENOMIC DNA]</scope>
    <source>
        <tissue evidence="3">Root</tissue>
    </source>
</reference>
<feature type="signal peptide" evidence="1">
    <location>
        <begin position="1"/>
        <end position="20"/>
    </location>
</feature>
<proteinExistence type="predicted"/>
<dbReference type="CDD" id="cd04660">
    <property type="entry name" value="nsLTP_like"/>
    <property type="match status" value="1"/>
</dbReference>
<keyword evidence="1" id="KW-0732">Signal</keyword>
<dbReference type="InterPro" id="IPR016140">
    <property type="entry name" value="Bifunc_inhib/LTP/seed_store"/>
</dbReference>
<evidence type="ECO:0000256" key="1">
    <source>
        <dbReference type="SAM" id="SignalP"/>
    </source>
</evidence>
<evidence type="ECO:0000313" key="3">
    <source>
        <dbReference type="EMBL" id="KHN22082.1"/>
    </source>
</evidence>
<accession>A0A0B2QQV3</accession>
<dbReference type="InterPro" id="IPR044741">
    <property type="entry name" value="NsLTP-like"/>
</dbReference>
<feature type="domain" description="Bifunctional inhibitor/plant lipid transfer protein/seed storage helical" evidence="2">
    <location>
        <begin position="14"/>
        <end position="95"/>
    </location>
</feature>
<dbReference type="Proteomes" id="UP000053555">
    <property type="component" value="Unassembled WGS sequence"/>
</dbReference>
<sequence length="112" mass="12270">MILAIIGILVFSSANNVVVGQCPGMEGLITQCSEYVEKSGPEMSPSPQCCHEIENADTPCLCQHFNKAILQFIDIQKVIYVARSCGKPIPSGTTCGGIYYMEKRFNQTNFVC</sequence>
<evidence type="ECO:0000259" key="2">
    <source>
        <dbReference type="Pfam" id="PF14368"/>
    </source>
</evidence>
<dbReference type="AlphaFoldDB" id="A0A0B2QQV3"/>
<name>A0A0B2QQV3_GLYSO</name>
<dbReference type="Gene3D" id="1.10.110.10">
    <property type="entry name" value="Plant lipid-transfer and hydrophobic proteins"/>
    <property type="match status" value="1"/>
</dbReference>
<gene>
    <name evidence="3" type="ORF">glysoja_047386</name>
</gene>
<organism evidence="3">
    <name type="scientific">Glycine soja</name>
    <name type="common">Wild soybean</name>
    <dbReference type="NCBI Taxonomy" id="3848"/>
    <lineage>
        <taxon>Eukaryota</taxon>
        <taxon>Viridiplantae</taxon>
        <taxon>Streptophyta</taxon>
        <taxon>Embryophyta</taxon>
        <taxon>Tracheophyta</taxon>
        <taxon>Spermatophyta</taxon>
        <taxon>Magnoliopsida</taxon>
        <taxon>eudicotyledons</taxon>
        <taxon>Gunneridae</taxon>
        <taxon>Pentapetalae</taxon>
        <taxon>rosids</taxon>
        <taxon>fabids</taxon>
        <taxon>Fabales</taxon>
        <taxon>Fabaceae</taxon>
        <taxon>Papilionoideae</taxon>
        <taxon>50 kb inversion clade</taxon>
        <taxon>NPAAA clade</taxon>
        <taxon>indigoferoid/millettioid clade</taxon>
        <taxon>Phaseoleae</taxon>
        <taxon>Glycine</taxon>
        <taxon>Glycine subgen. Soja</taxon>
    </lineage>
</organism>
<dbReference type="PANTHER" id="PTHR33286">
    <property type="entry name" value="BIFUNCTIONAL INHIBITOR/LIPID-TRANSFER PROTEIN/SEED STORAGE 2S ALBUMIN SUPERFAMILY PROTEIN"/>
    <property type="match status" value="1"/>
</dbReference>
<dbReference type="EMBL" id="KN657534">
    <property type="protein sequence ID" value="KHN22082.1"/>
    <property type="molecule type" value="Genomic_DNA"/>
</dbReference>
<dbReference type="InterPro" id="IPR036312">
    <property type="entry name" value="Bifun_inhib/LTP/seed_sf"/>
</dbReference>
<dbReference type="Pfam" id="PF14368">
    <property type="entry name" value="LTP_2"/>
    <property type="match status" value="1"/>
</dbReference>
<dbReference type="PANTHER" id="PTHR33286:SF1">
    <property type="entry name" value="OS01G0800600 PROTEIN"/>
    <property type="match status" value="1"/>
</dbReference>
<feature type="chain" id="PRO_5002074751" description="Bifunctional inhibitor/plant lipid transfer protein/seed storage helical domain-containing protein" evidence="1">
    <location>
        <begin position="21"/>
        <end position="112"/>
    </location>
</feature>
<protein>
    <recommendedName>
        <fullName evidence="2">Bifunctional inhibitor/plant lipid transfer protein/seed storage helical domain-containing protein</fullName>
    </recommendedName>
</protein>